<dbReference type="EMBL" id="JALP01000274">
    <property type="protein sequence ID" value="THG89006.1"/>
    <property type="molecule type" value="Genomic_DNA"/>
</dbReference>
<feature type="transmembrane region" description="Helical" evidence="1">
    <location>
        <begin position="118"/>
        <end position="133"/>
    </location>
</feature>
<dbReference type="Proteomes" id="UP000297014">
    <property type="component" value="Unassembled WGS sequence"/>
</dbReference>
<name>A0A4S4JV12_ALKAL</name>
<dbReference type="InterPro" id="IPR007349">
    <property type="entry name" value="DUF418"/>
</dbReference>
<organism evidence="3 4">
    <name type="scientific">Alkalihalobacillus alcalophilus ATCC 27647 = CGMCC 1.3604</name>
    <dbReference type="NCBI Taxonomy" id="1218173"/>
    <lineage>
        <taxon>Bacteria</taxon>
        <taxon>Bacillati</taxon>
        <taxon>Bacillota</taxon>
        <taxon>Bacilli</taxon>
        <taxon>Bacillales</taxon>
        <taxon>Bacillaceae</taxon>
        <taxon>Alkalihalobacillus</taxon>
    </lineage>
</organism>
<gene>
    <name evidence="3" type="ORF">AJ85_20070</name>
</gene>
<keyword evidence="1" id="KW-1133">Transmembrane helix</keyword>
<evidence type="ECO:0000313" key="4">
    <source>
        <dbReference type="Proteomes" id="UP000297014"/>
    </source>
</evidence>
<evidence type="ECO:0000259" key="2">
    <source>
        <dbReference type="Pfam" id="PF04235"/>
    </source>
</evidence>
<comment type="caution">
    <text evidence="3">The sequence shown here is derived from an EMBL/GenBank/DDBJ whole genome shotgun (WGS) entry which is preliminary data.</text>
</comment>
<keyword evidence="1" id="KW-0812">Transmembrane</keyword>
<feature type="transmembrane region" description="Helical" evidence="1">
    <location>
        <begin position="139"/>
        <end position="155"/>
    </location>
</feature>
<accession>A0A4S4JV12</accession>
<dbReference type="PANTHER" id="PTHR30590:SF2">
    <property type="entry name" value="INNER MEMBRANE PROTEIN"/>
    <property type="match status" value="1"/>
</dbReference>
<feature type="domain" description="DUF418" evidence="2">
    <location>
        <begin position="234"/>
        <end position="397"/>
    </location>
</feature>
<evidence type="ECO:0000313" key="3">
    <source>
        <dbReference type="EMBL" id="THG89006.1"/>
    </source>
</evidence>
<feature type="transmembrane region" description="Helical" evidence="1">
    <location>
        <begin position="250"/>
        <end position="273"/>
    </location>
</feature>
<feature type="transmembrane region" description="Helical" evidence="1">
    <location>
        <begin position="30"/>
        <end position="50"/>
    </location>
</feature>
<feature type="transmembrane region" description="Helical" evidence="1">
    <location>
        <begin position="355"/>
        <end position="378"/>
    </location>
</feature>
<protein>
    <recommendedName>
        <fullName evidence="2">DUF418 domain-containing protein</fullName>
    </recommendedName>
</protein>
<dbReference type="AlphaFoldDB" id="A0A4S4JV12"/>
<dbReference type="RefSeq" id="WP_003321945.1">
    <property type="nucleotide sequence ID" value="NZ_ALPT02000099.1"/>
</dbReference>
<feature type="transmembrane region" description="Helical" evidence="1">
    <location>
        <begin position="201"/>
        <end position="230"/>
    </location>
</feature>
<dbReference type="Pfam" id="PF04235">
    <property type="entry name" value="DUF418"/>
    <property type="match status" value="1"/>
</dbReference>
<feature type="transmembrane region" description="Helical" evidence="1">
    <location>
        <begin position="162"/>
        <end position="181"/>
    </location>
</feature>
<dbReference type="InterPro" id="IPR052529">
    <property type="entry name" value="Bact_Transport_Assoc"/>
</dbReference>
<dbReference type="OrthoDB" id="2388539at2"/>
<feature type="transmembrane region" description="Helical" evidence="1">
    <location>
        <begin position="332"/>
        <end position="349"/>
    </location>
</feature>
<proteinExistence type="predicted"/>
<reference evidence="3 4" key="1">
    <citation type="submission" date="2014-01" db="EMBL/GenBank/DDBJ databases">
        <title>Draft genome sequencing of Bacillus alcalophilus CGMCC 1.3604.</title>
        <authorList>
            <person name="Yang J."/>
            <person name="Diao L."/>
            <person name="Yang S."/>
        </authorList>
    </citation>
    <scope>NUCLEOTIDE SEQUENCE [LARGE SCALE GENOMIC DNA]</scope>
    <source>
        <strain evidence="3 4">CGMCC 1.3604</strain>
    </source>
</reference>
<feature type="transmembrane region" description="Helical" evidence="1">
    <location>
        <begin position="285"/>
        <end position="312"/>
    </location>
</feature>
<evidence type="ECO:0000256" key="1">
    <source>
        <dbReference type="SAM" id="Phobius"/>
    </source>
</evidence>
<sequence>MKDKENNHSNQKISVSRTLTTKKRATALDIARGFMLLLIVLAHAPLYLYGVEPGIMSQPLSTNASDKMINFISHLFVENRARPMFAALFGYGMMLVLQRQLDKGTTIKEAKRLQRRRAYFLILFGFVLEVIVGGDDILAPYGIASLLLGWLLLRGNRALFKVLVVVSVFFLIWLPLGWMFIAHEMGGLTLGNEISSNHTYFVRMFASFVNFPIMLVFVHLMFPVLIPVMVGMWAARNELLTKPHQHLKKLVWISIIGVSISIVGALPLATYGLQLWEPTPYIAGLIYACHMMTGFAGGFGYAALFGVIAVVLKHPGGISRALTALGKRSLTFYIFNETMLVFILSPAFLNLGMTLTATGGAAIAVLIWSGALGLAVVLEKKQIQGPIDKLLRYLVYR</sequence>
<keyword evidence="1" id="KW-0472">Membrane</keyword>
<dbReference type="PANTHER" id="PTHR30590">
    <property type="entry name" value="INNER MEMBRANE PROTEIN"/>
    <property type="match status" value="1"/>
</dbReference>
<feature type="transmembrane region" description="Helical" evidence="1">
    <location>
        <begin position="81"/>
        <end position="97"/>
    </location>
</feature>